<dbReference type="InterPro" id="IPR016181">
    <property type="entry name" value="Acyl_CoA_acyltransferase"/>
</dbReference>
<sequence length="174" mass="19187">MTPDVRPATEADLDAVAAIYAREVREGYATFDTEVPPRTRWSAKLASTHPGDHFLVAVDGERVVGFAYSGPYRERGAYTHTRESTIYLDPSAAGRGLGRTLYGELVARVTASGARTLLAAIALPNDASEGLHRAYGFERLGVMREVGRKLDRWIDVAWWQLLIDDHGDRSSVAR</sequence>
<dbReference type="EC" id="2.3.1.183" evidence="4"/>
<dbReference type="InterPro" id="IPR000182">
    <property type="entry name" value="GNAT_dom"/>
</dbReference>
<dbReference type="Proteomes" id="UP000530424">
    <property type="component" value="Unassembled WGS sequence"/>
</dbReference>
<dbReference type="AlphaFoldDB" id="A0A853C6U5"/>
<comment type="caution">
    <text evidence="4">The sequence shown here is derived from an EMBL/GenBank/DDBJ whole genome shotgun (WGS) entry which is preliminary data.</text>
</comment>
<evidence type="ECO:0000313" key="4">
    <source>
        <dbReference type="EMBL" id="NYJ03007.1"/>
    </source>
</evidence>
<keyword evidence="1 4" id="KW-0808">Transferase</keyword>
<reference evidence="4 5" key="1">
    <citation type="submission" date="2020-07" db="EMBL/GenBank/DDBJ databases">
        <title>Sequencing the genomes of 1000 actinobacteria strains.</title>
        <authorList>
            <person name="Klenk H.-P."/>
        </authorList>
    </citation>
    <scope>NUCLEOTIDE SEQUENCE [LARGE SCALE GENOMIC DNA]</scope>
    <source>
        <strain evidence="4 5">DSM 103833</strain>
    </source>
</reference>
<dbReference type="Pfam" id="PF00583">
    <property type="entry name" value="Acetyltransf_1"/>
    <property type="match status" value="1"/>
</dbReference>
<dbReference type="PROSITE" id="PS51186">
    <property type="entry name" value="GNAT"/>
    <property type="match status" value="1"/>
</dbReference>
<evidence type="ECO:0000259" key="3">
    <source>
        <dbReference type="PROSITE" id="PS51186"/>
    </source>
</evidence>
<gene>
    <name evidence="4" type="ORF">HNR19_003705</name>
</gene>
<accession>A0A853C6U5</accession>
<organism evidence="4 5">
    <name type="scientific">Nocardioides thalensis</name>
    <dbReference type="NCBI Taxonomy" id="1914755"/>
    <lineage>
        <taxon>Bacteria</taxon>
        <taxon>Bacillati</taxon>
        <taxon>Actinomycetota</taxon>
        <taxon>Actinomycetes</taxon>
        <taxon>Propionibacteriales</taxon>
        <taxon>Nocardioidaceae</taxon>
        <taxon>Nocardioides</taxon>
    </lineage>
</organism>
<dbReference type="EMBL" id="JACCFP010000001">
    <property type="protein sequence ID" value="NYJ03007.1"/>
    <property type="molecule type" value="Genomic_DNA"/>
</dbReference>
<dbReference type="PANTHER" id="PTHR43072:SF23">
    <property type="entry name" value="UPF0039 PROTEIN C11D3.02C"/>
    <property type="match status" value="1"/>
</dbReference>
<name>A0A853C6U5_9ACTN</name>
<dbReference type="RefSeq" id="WP_218910314.1">
    <property type="nucleotide sequence ID" value="NZ_JACCFP010000001.1"/>
</dbReference>
<dbReference type="SUPFAM" id="SSF55729">
    <property type="entry name" value="Acyl-CoA N-acyltransferases (Nat)"/>
    <property type="match status" value="1"/>
</dbReference>
<feature type="domain" description="N-acetyltransferase" evidence="3">
    <location>
        <begin position="3"/>
        <end position="163"/>
    </location>
</feature>
<proteinExistence type="predicted"/>
<dbReference type="CDD" id="cd04301">
    <property type="entry name" value="NAT_SF"/>
    <property type="match status" value="1"/>
</dbReference>
<evidence type="ECO:0000313" key="5">
    <source>
        <dbReference type="Proteomes" id="UP000530424"/>
    </source>
</evidence>
<dbReference type="Gene3D" id="3.40.630.30">
    <property type="match status" value="1"/>
</dbReference>
<dbReference type="PANTHER" id="PTHR43072">
    <property type="entry name" value="N-ACETYLTRANSFERASE"/>
    <property type="match status" value="1"/>
</dbReference>
<evidence type="ECO:0000256" key="2">
    <source>
        <dbReference type="ARBA" id="ARBA00023315"/>
    </source>
</evidence>
<protein>
    <submittedName>
        <fullName evidence="4">Phosphinothricin acetyltransferase</fullName>
        <ecNumber evidence="4">2.3.1.183</ecNumber>
    </submittedName>
</protein>
<evidence type="ECO:0000256" key="1">
    <source>
        <dbReference type="ARBA" id="ARBA00022679"/>
    </source>
</evidence>
<keyword evidence="2 4" id="KW-0012">Acyltransferase</keyword>
<keyword evidence="5" id="KW-1185">Reference proteome</keyword>
<dbReference type="GO" id="GO:0102971">
    <property type="term" value="F:phosphinothricin N-acetyltransferase activity"/>
    <property type="evidence" value="ECO:0007669"/>
    <property type="project" value="UniProtKB-EC"/>
</dbReference>